<dbReference type="Pfam" id="PF06537">
    <property type="entry name" value="DHOR"/>
    <property type="match status" value="1"/>
</dbReference>
<dbReference type="OrthoDB" id="9805202at2"/>
<feature type="chain" id="PRO_5020334352" evidence="5">
    <location>
        <begin position="24"/>
        <end position="500"/>
    </location>
</feature>
<evidence type="ECO:0000256" key="5">
    <source>
        <dbReference type="SAM" id="SignalP"/>
    </source>
</evidence>
<dbReference type="PROSITE" id="PS51007">
    <property type="entry name" value="CYTC"/>
    <property type="match status" value="1"/>
</dbReference>
<keyword evidence="8" id="KW-1185">Reference proteome</keyword>
<proteinExistence type="predicted"/>
<dbReference type="EMBL" id="SMFX01000001">
    <property type="protein sequence ID" value="TCK17502.1"/>
    <property type="molecule type" value="Genomic_DNA"/>
</dbReference>
<keyword evidence="7" id="KW-0575">Peroxidase</keyword>
<feature type="domain" description="Cytochrome c" evidence="6">
    <location>
        <begin position="308"/>
        <end position="488"/>
    </location>
</feature>
<dbReference type="AlphaFoldDB" id="A0A4R1HJU5"/>
<protein>
    <submittedName>
        <fullName evidence="7">Di-heme oxidoreductase (Putative peroxidase)</fullName>
    </submittedName>
</protein>
<dbReference type="GO" id="GO:0009055">
    <property type="term" value="F:electron transfer activity"/>
    <property type="evidence" value="ECO:0007669"/>
    <property type="project" value="InterPro"/>
</dbReference>
<dbReference type="Proteomes" id="UP000295707">
    <property type="component" value="Unassembled WGS sequence"/>
</dbReference>
<keyword evidence="1 4" id="KW-0349">Heme</keyword>
<comment type="caution">
    <text evidence="7">The sequence shown here is derived from an EMBL/GenBank/DDBJ whole genome shotgun (WGS) entry which is preliminary data.</text>
</comment>
<evidence type="ECO:0000256" key="2">
    <source>
        <dbReference type="ARBA" id="ARBA00022723"/>
    </source>
</evidence>
<evidence type="ECO:0000256" key="1">
    <source>
        <dbReference type="ARBA" id="ARBA00022617"/>
    </source>
</evidence>
<evidence type="ECO:0000259" key="6">
    <source>
        <dbReference type="PROSITE" id="PS51007"/>
    </source>
</evidence>
<keyword evidence="3 4" id="KW-0408">Iron</keyword>
<dbReference type="InterPro" id="IPR009056">
    <property type="entry name" value="Cyt_c-like_dom"/>
</dbReference>
<dbReference type="InterPro" id="IPR036909">
    <property type="entry name" value="Cyt_c-like_dom_sf"/>
</dbReference>
<evidence type="ECO:0000313" key="8">
    <source>
        <dbReference type="Proteomes" id="UP000295707"/>
    </source>
</evidence>
<reference evidence="7 8" key="1">
    <citation type="submission" date="2019-03" db="EMBL/GenBank/DDBJ databases">
        <title>Genomic Encyclopedia of Type Strains, Phase IV (KMG-IV): sequencing the most valuable type-strain genomes for metagenomic binning, comparative biology and taxonomic classification.</title>
        <authorList>
            <person name="Goeker M."/>
        </authorList>
    </citation>
    <scope>NUCLEOTIDE SEQUENCE [LARGE SCALE GENOMIC DNA]</scope>
    <source>
        <strain evidence="7 8">DSM 19610</strain>
    </source>
</reference>
<dbReference type="GO" id="GO:0020037">
    <property type="term" value="F:heme binding"/>
    <property type="evidence" value="ECO:0007669"/>
    <property type="project" value="InterPro"/>
</dbReference>
<keyword evidence="5" id="KW-0732">Signal</keyword>
<dbReference type="Gene3D" id="1.10.760.10">
    <property type="entry name" value="Cytochrome c-like domain"/>
    <property type="match status" value="1"/>
</dbReference>
<dbReference type="InterPro" id="IPR051395">
    <property type="entry name" value="Cytochrome_c_Peroxidase/MauG"/>
</dbReference>
<sequence>MTRTSTSIAVLLGLAASPFSAFAATEKQCPPGLEADSPTVPLSLEQTDINSGALSFDEINDHGELLFVTKFNTCDGRGRPETTGGGAKRAIPTFDDEGRAVGANIVAKTRSSAPDSDACAGCHAQPEPGGAGDFVANVFVLAQTLDPLTQDIDATHANDRNTLAMHGSGPIEMLAREMTVELQAAAAGLPDGVHTISSKGVDFQIEISGGAVVATDGGIDHDLIIKPFHQAGKVISLREFSTNAMNHHHGMQAEERFDLNPAKGFDPDYDNDGYERELTIGDQTAISIWQAQLSTPVQVKPRGKAARKQVRKGEKIFDDVGCTSCHVPEMALSSRDFVEPNPFNPPGTCAGAADGCPDYSFDMTKDGDKPRLKKGRNGTAIIRAYTDMKRHNLCDDPGPGAIRWFCNEELAQGRPDDAFEGKPGTEYFLTRKLWDVGNTDPYGHRGDVTTITEAILLHGGEGRASRDAFEASSVDDQKAVVAFLKTLQIVPQGDDDEDDD</sequence>
<keyword evidence="2 4" id="KW-0479">Metal-binding</keyword>
<evidence type="ECO:0000256" key="3">
    <source>
        <dbReference type="ARBA" id="ARBA00023004"/>
    </source>
</evidence>
<accession>A0A4R1HJU5</accession>
<gene>
    <name evidence="7" type="ORF">DFR30_0733</name>
</gene>
<dbReference type="GO" id="GO:0046872">
    <property type="term" value="F:metal ion binding"/>
    <property type="evidence" value="ECO:0007669"/>
    <property type="project" value="UniProtKB-KW"/>
</dbReference>
<name>A0A4R1HJU5_9GAMM</name>
<evidence type="ECO:0000256" key="4">
    <source>
        <dbReference type="PROSITE-ProRule" id="PRU00433"/>
    </source>
</evidence>
<dbReference type="PANTHER" id="PTHR30600:SF4">
    <property type="entry name" value="CYTOCHROME C DOMAIN-CONTAINING PROTEIN"/>
    <property type="match status" value="1"/>
</dbReference>
<dbReference type="SUPFAM" id="SSF46626">
    <property type="entry name" value="Cytochrome c"/>
    <property type="match status" value="1"/>
</dbReference>
<dbReference type="InterPro" id="IPR010538">
    <property type="entry name" value="DHOR"/>
</dbReference>
<keyword evidence="7" id="KW-0560">Oxidoreductase</keyword>
<dbReference type="RefSeq" id="WP_132971373.1">
    <property type="nucleotide sequence ID" value="NZ_SMFX01000001.1"/>
</dbReference>
<dbReference type="PANTHER" id="PTHR30600">
    <property type="entry name" value="CYTOCHROME C PEROXIDASE-RELATED"/>
    <property type="match status" value="1"/>
</dbReference>
<evidence type="ECO:0000313" key="7">
    <source>
        <dbReference type="EMBL" id="TCK17502.1"/>
    </source>
</evidence>
<dbReference type="PROSITE" id="PS50096">
    <property type="entry name" value="IQ"/>
    <property type="match status" value="1"/>
</dbReference>
<feature type="signal peptide" evidence="5">
    <location>
        <begin position="1"/>
        <end position="23"/>
    </location>
</feature>
<dbReference type="GO" id="GO:0004130">
    <property type="term" value="F:cytochrome-c peroxidase activity"/>
    <property type="evidence" value="ECO:0007669"/>
    <property type="project" value="TreeGrafter"/>
</dbReference>
<organism evidence="7 8">
    <name type="scientific">Thiogranum longum</name>
    <dbReference type="NCBI Taxonomy" id="1537524"/>
    <lineage>
        <taxon>Bacteria</taxon>
        <taxon>Pseudomonadati</taxon>
        <taxon>Pseudomonadota</taxon>
        <taxon>Gammaproteobacteria</taxon>
        <taxon>Chromatiales</taxon>
        <taxon>Ectothiorhodospiraceae</taxon>
        <taxon>Thiogranum</taxon>
    </lineage>
</organism>